<evidence type="ECO:0000256" key="1">
    <source>
        <dbReference type="SAM" id="MobiDB-lite"/>
    </source>
</evidence>
<evidence type="ECO:0000313" key="3">
    <source>
        <dbReference type="Proteomes" id="UP001160130"/>
    </source>
</evidence>
<comment type="caution">
    <text evidence="2">The sequence shown here is derived from an EMBL/GenBank/DDBJ whole genome shotgun (WGS) entry which is preliminary data.</text>
</comment>
<gene>
    <name evidence="2" type="ORF">M2272_001521</name>
</gene>
<sequence length="430" mass="46730">MSVDTETNAAEVLRSTPTPDDAGAETADRYEWQAMMATADALSVYLQVLDDNGNLTDDVICAVICEHHEDWAVIVGTDSEIVSGKHREASVGPFSTYLQILDVGGVLHLYKRWDALGGTPLCRLVTTAGLSNDAAKLERTCSQLRDDREARGDLIDEVVSSVARVIGSLTAVKGSTASPPPVAAVRAFLASLRFQDSQPRRDHLPDMAAERYGRPVAERLGCVDAASAIWQAVLALVKPRMRAAGPSIGGELPTVVGVPHDDPLARRTLNLIDVHTAIRFAVAHLSGYAPLPRLVKANKMAIKMAQGGCSDNAIERADALRLQYRRHWRALRSNPSTADRRRRLDNALLRIIDEATYLVRVDGTTWGAELWFALGERFRALEGDADAQGLDAELLLGGVSELANNCSAWYTDSFDAAGELRRLVREEAAL</sequence>
<name>A0ABT6KW10_9MYCO</name>
<protein>
    <recommendedName>
        <fullName evidence="4">DUF4297 domain-containing protein</fullName>
    </recommendedName>
</protein>
<evidence type="ECO:0008006" key="4">
    <source>
        <dbReference type="Google" id="ProtNLM"/>
    </source>
</evidence>
<accession>A0ABT6KW10</accession>
<organism evidence="2 3">
    <name type="scientific">Mycolicibacterium frederiksbergense</name>
    <dbReference type="NCBI Taxonomy" id="117567"/>
    <lineage>
        <taxon>Bacteria</taxon>
        <taxon>Bacillati</taxon>
        <taxon>Actinomycetota</taxon>
        <taxon>Actinomycetes</taxon>
        <taxon>Mycobacteriales</taxon>
        <taxon>Mycobacteriaceae</taxon>
        <taxon>Mycolicibacterium</taxon>
    </lineage>
</organism>
<dbReference type="EMBL" id="JARXVE010000002">
    <property type="protein sequence ID" value="MDH6194892.1"/>
    <property type="molecule type" value="Genomic_DNA"/>
</dbReference>
<feature type="region of interest" description="Disordered" evidence="1">
    <location>
        <begin position="1"/>
        <end position="24"/>
    </location>
</feature>
<proteinExistence type="predicted"/>
<reference evidence="2 3" key="1">
    <citation type="submission" date="2023-04" db="EMBL/GenBank/DDBJ databases">
        <title>Forest soil microbial communities from Buena Vista Peninsula, Colon Province, Panama.</title>
        <authorList>
            <person name="Bouskill N."/>
        </authorList>
    </citation>
    <scope>NUCLEOTIDE SEQUENCE [LARGE SCALE GENOMIC DNA]</scope>
    <source>
        <strain evidence="2 3">AC80</strain>
    </source>
</reference>
<keyword evidence="3" id="KW-1185">Reference proteome</keyword>
<dbReference type="RefSeq" id="WP_280831538.1">
    <property type="nucleotide sequence ID" value="NZ_JARXVE010000002.1"/>
</dbReference>
<evidence type="ECO:0000313" key="2">
    <source>
        <dbReference type="EMBL" id="MDH6194892.1"/>
    </source>
</evidence>
<dbReference type="Proteomes" id="UP001160130">
    <property type="component" value="Unassembled WGS sequence"/>
</dbReference>